<feature type="transmembrane region" description="Helical" evidence="6">
    <location>
        <begin position="200"/>
        <end position="224"/>
    </location>
</feature>
<dbReference type="PROSITE" id="PS50885">
    <property type="entry name" value="HAMP"/>
    <property type="match status" value="1"/>
</dbReference>
<dbReference type="InterPro" id="IPR004089">
    <property type="entry name" value="MCPsignal_dom"/>
</dbReference>
<evidence type="ECO:0000256" key="1">
    <source>
        <dbReference type="ARBA" id="ARBA00022692"/>
    </source>
</evidence>
<evidence type="ECO:0000256" key="6">
    <source>
        <dbReference type="SAM" id="Phobius"/>
    </source>
</evidence>
<dbReference type="InterPro" id="IPR003660">
    <property type="entry name" value="HAMP_dom"/>
</dbReference>
<feature type="domain" description="Methyl-accepting transducer" evidence="7">
    <location>
        <begin position="280"/>
        <end position="516"/>
    </location>
</feature>
<dbReference type="PROSITE" id="PS50111">
    <property type="entry name" value="CHEMOTAXIS_TRANSDUC_2"/>
    <property type="match status" value="1"/>
</dbReference>
<sequence length="538" mass="56533">MNLLRRVRVTPRLVAGFAIVALCVVAMWITAVWAANTTRSTAQDLARSQAHLDAAQQLKFRVTDVSGWQAGYAFNIVRGAPDATADTAPERAAFLKAMESFANEVDELAALPLTAAEMRDVALIRTTFQQFRDMDEQVIAAYRAGTPARVGAANDLVAGPGLDLYAVIAGGVDRLLESARQREAAAHQRADDTARRAGNAATLVGCLTVVVSIAFAILTALSIIRPLNALGDRLADIAEGEGDLTRRLDTSGHDQFTDVSRSFNLFVDKIATTMREIGASASTVMHASETLTATAIQIIVDAKATSRQSGDVVLAADEMAASVRTVADDTSSMGESLHRIAGTSAEAGQVCEQSLRAARAIQDVIGRLATTSQEIGETVRVITAIAQQTNLLALNATIEAARAGESGKGFAVVAGEVKELAQETEGATDDITAKVHSIQQDTTTATEAIGEIVDIAGRLGTFQAEISAAVSQQTATTEEMSRSISESTTSSAEIAANIATISSGAQTTTSGVIDIQRATQELSQLSNGLRTLVGQFRV</sequence>
<dbReference type="EMBL" id="JBHTBJ010000024">
    <property type="protein sequence ID" value="MFC7277678.1"/>
    <property type="molecule type" value="Genomic_DNA"/>
</dbReference>
<proteinExistence type="inferred from homology"/>
<keyword evidence="1 6" id="KW-0812">Transmembrane</keyword>
<comment type="similarity">
    <text evidence="4">Belongs to the methyl-accepting chemotaxis (MCP) protein family.</text>
</comment>
<dbReference type="Pfam" id="PF00015">
    <property type="entry name" value="MCPsignal"/>
    <property type="match status" value="1"/>
</dbReference>
<gene>
    <name evidence="9" type="ORF">ACFQS1_27115</name>
</gene>
<evidence type="ECO:0000256" key="3">
    <source>
        <dbReference type="ARBA" id="ARBA00023224"/>
    </source>
</evidence>
<evidence type="ECO:0000259" key="7">
    <source>
        <dbReference type="PROSITE" id="PS50111"/>
    </source>
</evidence>
<evidence type="ECO:0000256" key="4">
    <source>
        <dbReference type="ARBA" id="ARBA00029447"/>
    </source>
</evidence>
<keyword evidence="3 5" id="KW-0807">Transducer</keyword>
<organism evidence="9 10">
    <name type="scientific">Paractinoplanes rhizophilus</name>
    <dbReference type="NCBI Taxonomy" id="1416877"/>
    <lineage>
        <taxon>Bacteria</taxon>
        <taxon>Bacillati</taxon>
        <taxon>Actinomycetota</taxon>
        <taxon>Actinomycetes</taxon>
        <taxon>Micromonosporales</taxon>
        <taxon>Micromonosporaceae</taxon>
        <taxon>Paractinoplanes</taxon>
    </lineage>
</organism>
<evidence type="ECO:0000313" key="10">
    <source>
        <dbReference type="Proteomes" id="UP001596548"/>
    </source>
</evidence>
<keyword evidence="2 6" id="KW-1133">Transmembrane helix</keyword>
<dbReference type="Proteomes" id="UP001596548">
    <property type="component" value="Unassembled WGS sequence"/>
</dbReference>
<evidence type="ECO:0000313" key="9">
    <source>
        <dbReference type="EMBL" id="MFC7277678.1"/>
    </source>
</evidence>
<evidence type="ECO:0000256" key="5">
    <source>
        <dbReference type="PROSITE-ProRule" id="PRU00284"/>
    </source>
</evidence>
<protein>
    <submittedName>
        <fullName evidence="9">Methyl-accepting chemotaxis protein</fullName>
    </submittedName>
</protein>
<dbReference type="CDD" id="cd06225">
    <property type="entry name" value="HAMP"/>
    <property type="match status" value="1"/>
</dbReference>
<name>A0ABW2HZR0_9ACTN</name>
<dbReference type="PANTHER" id="PTHR32089">
    <property type="entry name" value="METHYL-ACCEPTING CHEMOTAXIS PROTEIN MCPB"/>
    <property type="match status" value="1"/>
</dbReference>
<keyword evidence="10" id="KW-1185">Reference proteome</keyword>
<dbReference type="Pfam" id="PF00672">
    <property type="entry name" value="HAMP"/>
    <property type="match status" value="1"/>
</dbReference>
<evidence type="ECO:0000256" key="2">
    <source>
        <dbReference type="ARBA" id="ARBA00022989"/>
    </source>
</evidence>
<dbReference type="PANTHER" id="PTHR32089:SF112">
    <property type="entry name" value="LYSOZYME-LIKE PROTEIN-RELATED"/>
    <property type="match status" value="1"/>
</dbReference>
<evidence type="ECO:0000259" key="8">
    <source>
        <dbReference type="PROSITE" id="PS50885"/>
    </source>
</evidence>
<reference evidence="10" key="1">
    <citation type="journal article" date="2019" name="Int. J. Syst. Evol. Microbiol.">
        <title>The Global Catalogue of Microorganisms (GCM) 10K type strain sequencing project: providing services to taxonomists for standard genome sequencing and annotation.</title>
        <authorList>
            <consortium name="The Broad Institute Genomics Platform"/>
            <consortium name="The Broad Institute Genome Sequencing Center for Infectious Disease"/>
            <person name="Wu L."/>
            <person name="Ma J."/>
        </authorList>
    </citation>
    <scope>NUCLEOTIDE SEQUENCE [LARGE SCALE GENOMIC DNA]</scope>
    <source>
        <strain evidence="10">XZYJT-10</strain>
    </source>
</reference>
<feature type="domain" description="HAMP" evidence="8">
    <location>
        <begin position="221"/>
        <end position="275"/>
    </location>
</feature>
<comment type="caution">
    <text evidence="9">The sequence shown here is derived from an EMBL/GenBank/DDBJ whole genome shotgun (WGS) entry which is preliminary data.</text>
</comment>
<dbReference type="RefSeq" id="WP_378973563.1">
    <property type="nucleotide sequence ID" value="NZ_JBHTBJ010000024.1"/>
</dbReference>
<dbReference type="SUPFAM" id="SSF58104">
    <property type="entry name" value="Methyl-accepting chemotaxis protein (MCP) signaling domain"/>
    <property type="match status" value="1"/>
</dbReference>
<dbReference type="SMART" id="SM00304">
    <property type="entry name" value="HAMP"/>
    <property type="match status" value="1"/>
</dbReference>
<dbReference type="Gene3D" id="1.10.287.950">
    <property type="entry name" value="Methyl-accepting chemotaxis protein"/>
    <property type="match status" value="1"/>
</dbReference>
<accession>A0ABW2HZR0</accession>
<dbReference type="SMART" id="SM00283">
    <property type="entry name" value="MA"/>
    <property type="match status" value="1"/>
</dbReference>
<keyword evidence="6" id="KW-0472">Membrane</keyword>